<dbReference type="EMBL" id="QXFZ01000918">
    <property type="protein sequence ID" value="KAE9101308.1"/>
    <property type="molecule type" value="Genomic_DNA"/>
</dbReference>
<evidence type="ECO:0000313" key="7">
    <source>
        <dbReference type="EMBL" id="KAE9219190.1"/>
    </source>
</evidence>
<dbReference type="EMBL" id="QXFX01005866">
    <property type="protein sequence ID" value="KAE9059758.1"/>
    <property type="molecule type" value="Genomic_DNA"/>
</dbReference>
<dbReference type="InterPro" id="IPR003961">
    <property type="entry name" value="FN3_dom"/>
</dbReference>
<dbReference type="EMBL" id="QXFW01000845">
    <property type="protein sequence ID" value="KAE9001791.1"/>
    <property type="molecule type" value="Genomic_DNA"/>
</dbReference>
<evidence type="ECO:0000313" key="15">
    <source>
        <dbReference type="Proteomes" id="UP000476176"/>
    </source>
</evidence>
<dbReference type="OrthoDB" id="504170at2759"/>
<dbReference type="Proteomes" id="UP000437068">
    <property type="component" value="Unassembled WGS sequence"/>
</dbReference>
<dbReference type="EMBL" id="QXGB01000873">
    <property type="protein sequence ID" value="KAE9202258.1"/>
    <property type="molecule type" value="Genomic_DNA"/>
</dbReference>
<evidence type="ECO:0000313" key="5">
    <source>
        <dbReference type="EMBL" id="KAE9138723.1"/>
    </source>
</evidence>
<name>A0A6A3EN77_9STRA</name>
<dbReference type="EMBL" id="QXGF01000956">
    <property type="protein sequence ID" value="KAE8933993.1"/>
    <property type="molecule type" value="Genomic_DNA"/>
</dbReference>
<reference evidence="9 10" key="1">
    <citation type="submission" date="2018-08" db="EMBL/GenBank/DDBJ databases">
        <title>Genomic investigation of the strawberry pathogen Phytophthora fragariae indicates pathogenicity is determined by transcriptional variation in three key races.</title>
        <authorList>
            <person name="Adams T.M."/>
            <person name="Armitage A.D."/>
            <person name="Sobczyk M.K."/>
            <person name="Bates H.J."/>
            <person name="Dunwell J.M."/>
            <person name="Nellist C.F."/>
            <person name="Harrison R.J."/>
        </authorList>
    </citation>
    <scope>NUCLEOTIDE SEQUENCE [LARGE SCALE GENOMIC DNA]</scope>
    <source>
        <strain evidence="8 11">A4</strain>
        <strain evidence="7 15">BC-23</strain>
        <strain evidence="6 10">NOV-27</strain>
        <strain evidence="5 12">NOV-5</strain>
        <strain evidence="4 13">NOV-71</strain>
        <strain evidence="1 9">NOV-9</strain>
        <strain evidence="3 16">ONT-3</strain>
        <strain evidence="2 14">SCRP245</strain>
    </source>
</reference>
<protein>
    <recommendedName>
        <fullName evidence="17">Fibronectin type-III domain-containing protein</fullName>
    </recommendedName>
</protein>
<organism evidence="1 9">
    <name type="scientific">Phytophthora fragariae</name>
    <dbReference type="NCBI Taxonomy" id="53985"/>
    <lineage>
        <taxon>Eukaryota</taxon>
        <taxon>Sar</taxon>
        <taxon>Stramenopiles</taxon>
        <taxon>Oomycota</taxon>
        <taxon>Peronosporomycetes</taxon>
        <taxon>Peronosporales</taxon>
        <taxon>Peronosporaceae</taxon>
        <taxon>Phytophthora</taxon>
    </lineage>
</organism>
<sequence length="40" mass="4135">MQPYTTPSAPTQVLLGITSATMLTVRWAPPSDDGGDAISS</sequence>
<evidence type="ECO:0000313" key="8">
    <source>
        <dbReference type="EMBL" id="KAE9303106.1"/>
    </source>
</evidence>
<dbReference type="Proteomes" id="UP000488956">
    <property type="component" value="Unassembled WGS sequence"/>
</dbReference>
<evidence type="ECO:0000313" key="9">
    <source>
        <dbReference type="Proteomes" id="UP000429523"/>
    </source>
</evidence>
<evidence type="ECO:0008006" key="17">
    <source>
        <dbReference type="Google" id="ProtNLM"/>
    </source>
</evidence>
<dbReference type="Proteomes" id="UP000441208">
    <property type="component" value="Unassembled WGS sequence"/>
</dbReference>
<evidence type="ECO:0000313" key="2">
    <source>
        <dbReference type="EMBL" id="KAE9001791.1"/>
    </source>
</evidence>
<dbReference type="Proteomes" id="UP000433483">
    <property type="component" value="Unassembled WGS sequence"/>
</dbReference>
<dbReference type="Proteomes" id="UP000476176">
    <property type="component" value="Unassembled WGS sequence"/>
</dbReference>
<evidence type="ECO:0000313" key="4">
    <source>
        <dbReference type="EMBL" id="KAE9101308.1"/>
    </source>
</evidence>
<dbReference type="Proteomes" id="UP000460718">
    <property type="component" value="Unassembled WGS sequence"/>
</dbReference>
<dbReference type="InterPro" id="IPR013783">
    <property type="entry name" value="Ig-like_fold"/>
</dbReference>
<evidence type="ECO:0000313" key="11">
    <source>
        <dbReference type="Proteomes" id="UP000437068"/>
    </source>
</evidence>
<evidence type="ECO:0000313" key="6">
    <source>
        <dbReference type="EMBL" id="KAE9202258.1"/>
    </source>
</evidence>
<evidence type="ECO:0000313" key="1">
    <source>
        <dbReference type="EMBL" id="KAE8933993.1"/>
    </source>
</evidence>
<evidence type="ECO:0000313" key="3">
    <source>
        <dbReference type="EMBL" id="KAE9059758.1"/>
    </source>
</evidence>
<dbReference type="InterPro" id="IPR036116">
    <property type="entry name" value="FN3_sf"/>
</dbReference>
<comment type="caution">
    <text evidence="1">The sequence shown here is derived from an EMBL/GenBank/DDBJ whole genome shotgun (WGS) entry which is preliminary data.</text>
</comment>
<dbReference type="Proteomes" id="UP000429523">
    <property type="component" value="Unassembled WGS sequence"/>
</dbReference>
<dbReference type="EMBL" id="QXGE01000819">
    <property type="protein sequence ID" value="KAE9303106.1"/>
    <property type="molecule type" value="Genomic_DNA"/>
</dbReference>
<dbReference type="SUPFAM" id="SSF49265">
    <property type="entry name" value="Fibronectin type III"/>
    <property type="match status" value="1"/>
</dbReference>
<dbReference type="Gene3D" id="2.60.40.10">
    <property type="entry name" value="Immunoglobulins"/>
    <property type="match status" value="1"/>
</dbReference>
<evidence type="ECO:0000313" key="10">
    <source>
        <dbReference type="Proteomes" id="UP000433483"/>
    </source>
</evidence>
<accession>A0A6A3EN77</accession>
<dbReference type="CDD" id="cd00063">
    <property type="entry name" value="FN3"/>
    <property type="match status" value="1"/>
</dbReference>
<dbReference type="AlphaFoldDB" id="A0A6A3EN77"/>
<evidence type="ECO:0000313" key="12">
    <source>
        <dbReference type="Proteomes" id="UP000440732"/>
    </source>
</evidence>
<dbReference type="Proteomes" id="UP000440732">
    <property type="component" value="Unassembled WGS sequence"/>
</dbReference>
<evidence type="ECO:0000313" key="14">
    <source>
        <dbReference type="Proteomes" id="UP000460718"/>
    </source>
</evidence>
<proteinExistence type="predicted"/>
<dbReference type="EMBL" id="QXGC01000841">
    <property type="protein sequence ID" value="KAE9219190.1"/>
    <property type="molecule type" value="Genomic_DNA"/>
</dbReference>
<evidence type="ECO:0000313" key="16">
    <source>
        <dbReference type="Proteomes" id="UP000488956"/>
    </source>
</evidence>
<keyword evidence="10" id="KW-1185">Reference proteome</keyword>
<evidence type="ECO:0000313" key="13">
    <source>
        <dbReference type="Proteomes" id="UP000441208"/>
    </source>
</evidence>
<gene>
    <name evidence="8" type="ORF">PF001_g13707</name>
    <name evidence="7" type="ORF">PF004_g13677</name>
    <name evidence="6" type="ORF">PF005_g14638</name>
    <name evidence="5" type="ORF">PF006_g13906</name>
    <name evidence="4" type="ORF">PF007_g15194</name>
    <name evidence="1" type="ORF">PF009_g16027</name>
    <name evidence="3" type="ORF">PF010_g30495</name>
    <name evidence="2" type="ORF">PF011_g13600</name>
</gene>
<dbReference type="EMBL" id="QXGA01000846">
    <property type="protein sequence ID" value="KAE9138723.1"/>
    <property type="molecule type" value="Genomic_DNA"/>
</dbReference>